<reference evidence="1" key="2">
    <citation type="journal article" date="2023" name="Proc. Natl. Acad. Sci. U.S.A.">
        <title>A global phylogenomic analysis of the shiitake genus Lentinula.</title>
        <authorList>
            <person name="Sierra-Patev S."/>
            <person name="Min B."/>
            <person name="Naranjo-Ortiz M."/>
            <person name="Looney B."/>
            <person name="Konkel Z."/>
            <person name="Slot J.C."/>
            <person name="Sakamoto Y."/>
            <person name="Steenwyk J.L."/>
            <person name="Rokas A."/>
            <person name="Carro J."/>
            <person name="Camarero S."/>
            <person name="Ferreira P."/>
            <person name="Molpeceres G."/>
            <person name="Ruiz-Duenas F.J."/>
            <person name="Serrano A."/>
            <person name="Henrissat B."/>
            <person name="Drula E."/>
            <person name="Hughes K.W."/>
            <person name="Mata J.L."/>
            <person name="Ishikawa N.K."/>
            <person name="Vargas-Isla R."/>
            <person name="Ushijima S."/>
            <person name="Smith C.A."/>
            <person name="Donoghue J."/>
            <person name="Ahrendt S."/>
            <person name="Andreopoulos W."/>
            <person name="He G."/>
            <person name="LaButti K."/>
            <person name="Lipzen A."/>
            <person name="Ng V."/>
            <person name="Riley R."/>
            <person name="Sandor L."/>
            <person name="Barry K."/>
            <person name="Martinez A.T."/>
            <person name="Xiao Y."/>
            <person name="Gibbons J.G."/>
            <person name="Terashima K."/>
            <person name="Grigoriev I.V."/>
            <person name="Hibbett D."/>
        </authorList>
    </citation>
    <scope>NUCLEOTIDE SEQUENCE</scope>
    <source>
        <strain evidence="1">Sp2 HRB7682 ss15</strain>
    </source>
</reference>
<evidence type="ECO:0000313" key="1">
    <source>
        <dbReference type="EMBL" id="KAJ4465787.1"/>
    </source>
</evidence>
<evidence type="ECO:0000313" key="2">
    <source>
        <dbReference type="Proteomes" id="UP001150238"/>
    </source>
</evidence>
<comment type="caution">
    <text evidence="1">The sequence shown here is derived from an EMBL/GenBank/DDBJ whole genome shotgun (WGS) entry which is preliminary data.</text>
</comment>
<name>A0A9W8ZUB4_9AGAR</name>
<dbReference type="EMBL" id="JANVFS010000048">
    <property type="protein sequence ID" value="KAJ4465787.1"/>
    <property type="molecule type" value="Genomic_DNA"/>
</dbReference>
<dbReference type="AlphaFoldDB" id="A0A9W8ZUB4"/>
<sequence length="187" mass="21952">MNLKDYFETLFPSAPAPTWFQQAFTFLNHDLGAEYCRLMQLWIRFEQLSNWRVSKSRLSDLNRPAMLNDWSKRRTGSVPALSTATLVYRFGESVWTWWCSLQPPWRTYSITNNRPTPLELLVPGNGWHSLNKGGKNGLMLIVTCLKWWREGLESLSEVEKRELETDWYLAVEDISRMLEGLIVYLTK</sequence>
<organism evidence="1 2">
    <name type="scientific">Lentinula lateritia</name>
    <dbReference type="NCBI Taxonomy" id="40482"/>
    <lineage>
        <taxon>Eukaryota</taxon>
        <taxon>Fungi</taxon>
        <taxon>Dikarya</taxon>
        <taxon>Basidiomycota</taxon>
        <taxon>Agaricomycotina</taxon>
        <taxon>Agaricomycetes</taxon>
        <taxon>Agaricomycetidae</taxon>
        <taxon>Agaricales</taxon>
        <taxon>Marasmiineae</taxon>
        <taxon>Omphalotaceae</taxon>
        <taxon>Lentinula</taxon>
    </lineage>
</organism>
<dbReference type="Proteomes" id="UP001150238">
    <property type="component" value="Unassembled WGS sequence"/>
</dbReference>
<protein>
    <submittedName>
        <fullName evidence="1">Uncharacterized protein</fullName>
    </submittedName>
</protein>
<accession>A0A9W8ZUB4</accession>
<reference evidence="1" key="1">
    <citation type="submission" date="2022-08" db="EMBL/GenBank/DDBJ databases">
        <authorList>
            <consortium name="DOE Joint Genome Institute"/>
            <person name="Min B."/>
            <person name="Riley R."/>
            <person name="Sierra-Patev S."/>
            <person name="Naranjo-Ortiz M."/>
            <person name="Looney B."/>
            <person name="Konkel Z."/>
            <person name="Slot J.C."/>
            <person name="Sakamoto Y."/>
            <person name="Steenwyk J.L."/>
            <person name="Rokas A."/>
            <person name="Carro J."/>
            <person name="Camarero S."/>
            <person name="Ferreira P."/>
            <person name="Molpeceres G."/>
            <person name="Ruiz-Duenas F.J."/>
            <person name="Serrano A."/>
            <person name="Henrissat B."/>
            <person name="Drula E."/>
            <person name="Hughes K.W."/>
            <person name="Mata J.L."/>
            <person name="Ishikawa N.K."/>
            <person name="Vargas-Isla R."/>
            <person name="Ushijima S."/>
            <person name="Smith C.A."/>
            <person name="Ahrendt S."/>
            <person name="Andreopoulos W."/>
            <person name="He G."/>
            <person name="Labutti K."/>
            <person name="Lipzen A."/>
            <person name="Ng V."/>
            <person name="Sandor L."/>
            <person name="Barry K."/>
            <person name="Martinez A.T."/>
            <person name="Xiao Y."/>
            <person name="Gibbons J.G."/>
            <person name="Terashima K."/>
            <person name="Hibbett D.S."/>
            <person name="Grigoriev I.V."/>
        </authorList>
    </citation>
    <scope>NUCLEOTIDE SEQUENCE</scope>
    <source>
        <strain evidence="1">Sp2 HRB7682 ss15</strain>
    </source>
</reference>
<proteinExistence type="predicted"/>
<gene>
    <name evidence="1" type="ORF">C8J55DRAFT_440494</name>
</gene>